<dbReference type="AlphaFoldDB" id="A0A4Y2IMM9"/>
<keyword evidence="2" id="KW-1185">Reference proteome</keyword>
<organism evidence="1 2">
    <name type="scientific">Araneus ventricosus</name>
    <name type="common">Orbweaver spider</name>
    <name type="synonym">Epeira ventricosa</name>
    <dbReference type="NCBI Taxonomy" id="182803"/>
    <lineage>
        <taxon>Eukaryota</taxon>
        <taxon>Metazoa</taxon>
        <taxon>Ecdysozoa</taxon>
        <taxon>Arthropoda</taxon>
        <taxon>Chelicerata</taxon>
        <taxon>Arachnida</taxon>
        <taxon>Araneae</taxon>
        <taxon>Araneomorphae</taxon>
        <taxon>Entelegynae</taxon>
        <taxon>Araneoidea</taxon>
        <taxon>Araneidae</taxon>
        <taxon>Araneus</taxon>
    </lineage>
</organism>
<proteinExistence type="predicted"/>
<gene>
    <name evidence="1" type="ORF">AVEN_96781_1</name>
</gene>
<name>A0A4Y2IMM9_ARAVE</name>
<dbReference type="EMBL" id="BGPR01002752">
    <property type="protein sequence ID" value="GBM78449.1"/>
    <property type="molecule type" value="Genomic_DNA"/>
</dbReference>
<evidence type="ECO:0000313" key="1">
    <source>
        <dbReference type="EMBL" id="GBM78449.1"/>
    </source>
</evidence>
<sequence>MDFTLSLLKFVREFQPSDDKIFQVLSYYQTWDIPNSTHINEVPVHDVTDAPNDLRQANELRRYFSSKKNAKPKQKILNTSLVEILFVDLEALFNFTVPSSADHFFWDYALPMIKAMMENPDTACEIREIVYTAKRIYAPLEYQMLKKLRYKGYNSIVFRHLKPAVDEARFKLYTETQPIISRILERHLLIILFSTADNLRLIMDTLDSIKEYSEDGVKDLKHHLWHFFPKYSKLFSPKDLSFRSLMTFAEKKKGSEAS</sequence>
<dbReference type="Proteomes" id="UP000499080">
    <property type="component" value="Unassembled WGS sequence"/>
</dbReference>
<accession>A0A4Y2IMM9</accession>
<comment type="caution">
    <text evidence="1">The sequence shown here is derived from an EMBL/GenBank/DDBJ whole genome shotgun (WGS) entry which is preliminary data.</text>
</comment>
<reference evidence="1 2" key="1">
    <citation type="journal article" date="2019" name="Sci. Rep.">
        <title>Orb-weaving spider Araneus ventricosus genome elucidates the spidroin gene catalogue.</title>
        <authorList>
            <person name="Kono N."/>
            <person name="Nakamura H."/>
            <person name="Ohtoshi R."/>
            <person name="Moran D.A.P."/>
            <person name="Shinohara A."/>
            <person name="Yoshida Y."/>
            <person name="Fujiwara M."/>
            <person name="Mori M."/>
            <person name="Tomita M."/>
            <person name="Arakawa K."/>
        </authorList>
    </citation>
    <scope>NUCLEOTIDE SEQUENCE [LARGE SCALE GENOMIC DNA]</scope>
</reference>
<protein>
    <submittedName>
        <fullName evidence="1">Uncharacterized protein</fullName>
    </submittedName>
</protein>
<evidence type="ECO:0000313" key="2">
    <source>
        <dbReference type="Proteomes" id="UP000499080"/>
    </source>
</evidence>